<feature type="non-terminal residue" evidence="3">
    <location>
        <position position="1"/>
    </location>
</feature>
<dbReference type="AlphaFoldDB" id="A0AAN8XD49"/>
<proteinExistence type="inferred from homology"/>
<sequence length="243" mass="28136">WRPRRSILLLSWGAGEYGFFGATEWVEEYLKIFESRVVAYLNVDLALTFNYNLRISATPLLHKIITEALKATPAPDPSLDYKTLWDHWIDRNRAASPKLLDWEMASSSEHAPFYQRIGIPVLNMLWSHDNGLYNWTDYPLYHTAFEDFEAIKNILDPTFAYHLSLGHLWGLMTIGLADAKILPMNPEDETSMLEGMIEKLQEDFEDFFYAYDISIDPLKATIQKFSQVAKDFNTKLRNLSTIS</sequence>
<dbReference type="Proteomes" id="UP001381693">
    <property type="component" value="Unassembled WGS sequence"/>
</dbReference>
<reference evidence="3 4" key="1">
    <citation type="submission" date="2023-11" db="EMBL/GenBank/DDBJ databases">
        <title>Halocaridina rubra genome assembly.</title>
        <authorList>
            <person name="Smith C."/>
        </authorList>
    </citation>
    <scope>NUCLEOTIDE SEQUENCE [LARGE SCALE GENOMIC DNA]</scope>
    <source>
        <strain evidence="3">EP-1</strain>
        <tissue evidence="3">Whole</tissue>
    </source>
</reference>
<dbReference type="InterPro" id="IPR039373">
    <property type="entry name" value="Peptidase_M28B"/>
</dbReference>
<accession>A0AAN8XD49</accession>
<evidence type="ECO:0000259" key="2">
    <source>
        <dbReference type="Pfam" id="PF04389"/>
    </source>
</evidence>
<dbReference type="Gene3D" id="3.40.630.10">
    <property type="entry name" value="Zn peptidases"/>
    <property type="match status" value="1"/>
</dbReference>
<feature type="domain" description="Peptidase M28" evidence="2">
    <location>
        <begin position="2"/>
        <end position="152"/>
    </location>
</feature>
<dbReference type="PANTHER" id="PTHR10404:SF77">
    <property type="entry name" value="GLUTAMATE CARBOXYPEPTIDASE 2 HOMOLOG"/>
    <property type="match status" value="1"/>
</dbReference>
<dbReference type="SUPFAM" id="SSF53187">
    <property type="entry name" value="Zn-dependent exopeptidases"/>
    <property type="match status" value="1"/>
</dbReference>
<protein>
    <submittedName>
        <fullName evidence="3">N-acetylated-alpha-linked acidic dipeptidase 2</fullName>
        <ecNumber evidence="3">3.4.17.21</ecNumber>
    </submittedName>
</protein>
<keyword evidence="3" id="KW-0378">Hydrolase</keyword>
<evidence type="ECO:0000313" key="3">
    <source>
        <dbReference type="EMBL" id="KAK7078223.1"/>
    </source>
</evidence>
<dbReference type="Pfam" id="PF04389">
    <property type="entry name" value="Peptidase_M28"/>
    <property type="match status" value="1"/>
</dbReference>
<keyword evidence="3" id="KW-0121">Carboxypeptidase</keyword>
<dbReference type="EMBL" id="JAXCGZ010007945">
    <property type="protein sequence ID" value="KAK7078223.1"/>
    <property type="molecule type" value="Genomic_DNA"/>
</dbReference>
<evidence type="ECO:0000313" key="4">
    <source>
        <dbReference type="Proteomes" id="UP001381693"/>
    </source>
</evidence>
<name>A0AAN8XD49_HALRR</name>
<dbReference type="PANTHER" id="PTHR10404">
    <property type="entry name" value="N-ACETYLATED-ALPHA-LINKED ACIDIC DIPEPTIDASE"/>
    <property type="match status" value="1"/>
</dbReference>
<keyword evidence="3" id="KW-0645">Protease</keyword>
<comment type="caution">
    <text evidence="3">The sequence shown here is derived from an EMBL/GenBank/DDBJ whole genome shotgun (WGS) entry which is preliminary data.</text>
</comment>
<comment type="similarity">
    <text evidence="1">Belongs to the peptidase M28 family. M28B subfamily.</text>
</comment>
<dbReference type="GO" id="GO:0004181">
    <property type="term" value="F:metallocarboxypeptidase activity"/>
    <property type="evidence" value="ECO:0007669"/>
    <property type="project" value="UniProtKB-EC"/>
</dbReference>
<dbReference type="EC" id="3.4.17.21" evidence="3"/>
<dbReference type="FunFam" id="3.40.630.10:FF:000101">
    <property type="entry name" value="N-acetylated alpha-linked acidic dipeptidase like 1"/>
    <property type="match status" value="1"/>
</dbReference>
<keyword evidence="4" id="KW-1185">Reference proteome</keyword>
<gene>
    <name evidence="3" type="primary">NAALAD2_8</name>
    <name evidence="3" type="ORF">SK128_023524</name>
</gene>
<organism evidence="3 4">
    <name type="scientific">Halocaridina rubra</name>
    <name type="common">Hawaiian red shrimp</name>
    <dbReference type="NCBI Taxonomy" id="373956"/>
    <lineage>
        <taxon>Eukaryota</taxon>
        <taxon>Metazoa</taxon>
        <taxon>Ecdysozoa</taxon>
        <taxon>Arthropoda</taxon>
        <taxon>Crustacea</taxon>
        <taxon>Multicrustacea</taxon>
        <taxon>Malacostraca</taxon>
        <taxon>Eumalacostraca</taxon>
        <taxon>Eucarida</taxon>
        <taxon>Decapoda</taxon>
        <taxon>Pleocyemata</taxon>
        <taxon>Caridea</taxon>
        <taxon>Atyoidea</taxon>
        <taxon>Atyidae</taxon>
        <taxon>Halocaridina</taxon>
    </lineage>
</organism>
<evidence type="ECO:0000256" key="1">
    <source>
        <dbReference type="ARBA" id="ARBA00005634"/>
    </source>
</evidence>
<dbReference type="InterPro" id="IPR007484">
    <property type="entry name" value="Peptidase_M28"/>
</dbReference>